<proteinExistence type="predicted"/>
<keyword evidence="2" id="KW-1185">Reference proteome</keyword>
<organism evidence="1 2">
    <name type="scientific">Lindgomyces ingoldianus</name>
    <dbReference type="NCBI Taxonomy" id="673940"/>
    <lineage>
        <taxon>Eukaryota</taxon>
        <taxon>Fungi</taxon>
        <taxon>Dikarya</taxon>
        <taxon>Ascomycota</taxon>
        <taxon>Pezizomycotina</taxon>
        <taxon>Dothideomycetes</taxon>
        <taxon>Pleosporomycetidae</taxon>
        <taxon>Pleosporales</taxon>
        <taxon>Lindgomycetaceae</taxon>
        <taxon>Lindgomyces</taxon>
    </lineage>
</organism>
<reference evidence="1" key="1">
    <citation type="journal article" date="2020" name="Stud. Mycol.">
        <title>101 Dothideomycetes genomes: a test case for predicting lifestyles and emergence of pathogens.</title>
        <authorList>
            <person name="Haridas S."/>
            <person name="Albert R."/>
            <person name="Binder M."/>
            <person name="Bloem J."/>
            <person name="Labutti K."/>
            <person name="Salamov A."/>
            <person name="Andreopoulos B."/>
            <person name="Baker S."/>
            <person name="Barry K."/>
            <person name="Bills G."/>
            <person name="Bluhm B."/>
            <person name="Cannon C."/>
            <person name="Castanera R."/>
            <person name="Culley D."/>
            <person name="Daum C."/>
            <person name="Ezra D."/>
            <person name="Gonzalez J."/>
            <person name="Henrissat B."/>
            <person name="Kuo A."/>
            <person name="Liang C."/>
            <person name="Lipzen A."/>
            <person name="Lutzoni F."/>
            <person name="Magnuson J."/>
            <person name="Mondo S."/>
            <person name="Nolan M."/>
            <person name="Ohm R."/>
            <person name="Pangilinan J."/>
            <person name="Park H.-J."/>
            <person name="Ramirez L."/>
            <person name="Alfaro M."/>
            <person name="Sun H."/>
            <person name="Tritt A."/>
            <person name="Yoshinaga Y."/>
            <person name="Zwiers L.-H."/>
            <person name="Turgeon B."/>
            <person name="Goodwin S."/>
            <person name="Spatafora J."/>
            <person name="Crous P."/>
            <person name="Grigoriev I."/>
        </authorList>
    </citation>
    <scope>NUCLEOTIDE SEQUENCE</scope>
    <source>
        <strain evidence="1">ATCC 200398</strain>
    </source>
</reference>
<accession>A0ACB6RFJ5</accession>
<evidence type="ECO:0000313" key="1">
    <source>
        <dbReference type="EMBL" id="KAF2477246.1"/>
    </source>
</evidence>
<dbReference type="Proteomes" id="UP000799755">
    <property type="component" value="Unassembled WGS sequence"/>
</dbReference>
<comment type="caution">
    <text evidence="1">The sequence shown here is derived from an EMBL/GenBank/DDBJ whole genome shotgun (WGS) entry which is preliminary data.</text>
</comment>
<evidence type="ECO:0000313" key="2">
    <source>
        <dbReference type="Proteomes" id="UP000799755"/>
    </source>
</evidence>
<sequence length="180" mass="19673">MALSYPRNLPPYQEVIISPMRAAGRDFVQGRHADRYLKQKRVPVLASAERPDTSHPITHGCAAPLPRAAGHLKSDFGLGAGLACRAVFIRNRIRWWLCWQDATPSSLHPHQNIVSPSAQDLCQCGSAILPASVTGGVSQFDEAENILEVAVLPPTRSRACSKLRCGKSIRYIFVLIPGPL</sequence>
<dbReference type="EMBL" id="MU003493">
    <property type="protein sequence ID" value="KAF2477246.1"/>
    <property type="molecule type" value="Genomic_DNA"/>
</dbReference>
<protein>
    <submittedName>
        <fullName evidence="1">Uncharacterized protein</fullName>
    </submittedName>
</protein>
<name>A0ACB6RFJ5_9PLEO</name>
<gene>
    <name evidence="1" type="ORF">BDR25DRAFT_349192</name>
</gene>